<keyword evidence="2" id="KW-0732">Signal</keyword>
<accession>A0ABV5Q1Q3</accession>
<feature type="region of interest" description="Disordered" evidence="1">
    <location>
        <begin position="184"/>
        <end position="213"/>
    </location>
</feature>
<reference evidence="3 4" key="1">
    <citation type="submission" date="2024-09" db="EMBL/GenBank/DDBJ databases">
        <authorList>
            <person name="Sun Q."/>
            <person name="Mori K."/>
        </authorList>
    </citation>
    <scope>NUCLEOTIDE SEQUENCE [LARGE SCALE GENOMIC DNA]</scope>
    <source>
        <strain evidence="3 4">JCM 3323</strain>
    </source>
</reference>
<dbReference type="Proteomes" id="UP001589646">
    <property type="component" value="Unassembled WGS sequence"/>
</dbReference>
<feature type="chain" id="PRO_5047144749" description="Secreted protein" evidence="2">
    <location>
        <begin position="27"/>
        <end position="213"/>
    </location>
</feature>
<feature type="compositionally biased region" description="Polar residues" evidence="1">
    <location>
        <begin position="190"/>
        <end position="213"/>
    </location>
</feature>
<dbReference type="EMBL" id="JBHMCE010000006">
    <property type="protein sequence ID" value="MFB9529422.1"/>
    <property type="molecule type" value="Genomic_DNA"/>
</dbReference>
<feature type="signal peptide" evidence="2">
    <location>
        <begin position="1"/>
        <end position="26"/>
    </location>
</feature>
<protein>
    <recommendedName>
        <fullName evidence="5">Secreted protein</fullName>
    </recommendedName>
</protein>
<dbReference type="RefSeq" id="WP_346128397.1">
    <property type="nucleotide sequence ID" value="NZ_BAAAXC010000015.1"/>
</dbReference>
<evidence type="ECO:0008006" key="5">
    <source>
        <dbReference type="Google" id="ProtNLM"/>
    </source>
</evidence>
<keyword evidence="4" id="KW-1185">Reference proteome</keyword>
<proteinExistence type="predicted"/>
<evidence type="ECO:0000313" key="3">
    <source>
        <dbReference type="EMBL" id="MFB9529422.1"/>
    </source>
</evidence>
<evidence type="ECO:0000256" key="2">
    <source>
        <dbReference type="SAM" id="SignalP"/>
    </source>
</evidence>
<sequence length="213" mass="22005">MNRVIKAAVAVAICGLGAAVAAPAQAQSSTNDRSDVNLIEYVADSIDVDGPYEMVLNLVREVTEGEMEAAAIEEHAVPRPLRRAGDTLAEGVYDATGATASTAKKSMDSLSNYTQRRNLVDRVLVKADQAVPETGGPRLSPLVDSVTPAEAAPVVGTLPGVADTASIDEIAPLVDVAASAVDNNAEKATHSTSETLHSVSESVAQLTDEAAQN</sequence>
<gene>
    <name evidence="3" type="ORF">ACFFRN_22685</name>
</gene>
<evidence type="ECO:0000256" key="1">
    <source>
        <dbReference type="SAM" id="MobiDB-lite"/>
    </source>
</evidence>
<name>A0ABV5Q1Q3_9ACTN</name>
<organism evidence="3 4">
    <name type="scientific">Nonomuraea roseola</name>
    <dbReference type="NCBI Taxonomy" id="46179"/>
    <lineage>
        <taxon>Bacteria</taxon>
        <taxon>Bacillati</taxon>
        <taxon>Actinomycetota</taxon>
        <taxon>Actinomycetes</taxon>
        <taxon>Streptosporangiales</taxon>
        <taxon>Streptosporangiaceae</taxon>
        <taxon>Nonomuraea</taxon>
    </lineage>
</organism>
<evidence type="ECO:0000313" key="4">
    <source>
        <dbReference type="Proteomes" id="UP001589646"/>
    </source>
</evidence>
<comment type="caution">
    <text evidence="3">The sequence shown here is derived from an EMBL/GenBank/DDBJ whole genome shotgun (WGS) entry which is preliminary data.</text>
</comment>